<reference evidence="1" key="1">
    <citation type="journal article" date="2014" name="Front. Microbiol.">
        <title>High frequency of phylogenetically diverse reductive dehalogenase-homologous genes in deep subseafloor sedimentary metagenomes.</title>
        <authorList>
            <person name="Kawai M."/>
            <person name="Futagami T."/>
            <person name="Toyoda A."/>
            <person name="Takaki Y."/>
            <person name="Nishi S."/>
            <person name="Hori S."/>
            <person name="Arai W."/>
            <person name="Tsubouchi T."/>
            <person name="Morono Y."/>
            <person name="Uchiyama I."/>
            <person name="Ito T."/>
            <person name="Fujiyama A."/>
            <person name="Inagaki F."/>
            <person name="Takami H."/>
        </authorList>
    </citation>
    <scope>NUCLEOTIDE SEQUENCE</scope>
    <source>
        <strain evidence="1">Expedition CK06-06</strain>
    </source>
</reference>
<gene>
    <name evidence="1" type="ORF">S01H1_59797</name>
</gene>
<organism evidence="1">
    <name type="scientific">marine sediment metagenome</name>
    <dbReference type="NCBI Taxonomy" id="412755"/>
    <lineage>
        <taxon>unclassified sequences</taxon>
        <taxon>metagenomes</taxon>
        <taxon>ecological metagenomes</taxon>
    </lineage>
</organism>
<dbReference type="AlphaFoldDB" id="X0WSH4"/>
<name>X0WSH4_9ZZZZ</name>
<feature type="non-terminal residue" evidence="1">
    <location>
        <position position="1"/>
    </location>
</feature>
<dbReference type="EMBL" id="BARS01039126">
    <property type="protein sequence ID" value="GAG15661.1"/>
    <property type="molecule type" value="Genomic_DNA"/>
</dbReference>
<comment type="caution">
    <text evidence="1">The sequence shown here is derived from an EMBL/GenBank/DDBJ whole genome shotgun (WGS) entry which is preliminary data.</text>
</comment>
<sequence length="126" mass="15344">LVIQSLLPLEPLYLRPENIFDRVTDFFGYDDIDFESAEFSRQFFVKARDKRWAYDILHQRMIEYLLEAPKFHIQFDAREIMTWRNKRFSEQDFDDAFTLIQGTLSRLPEYVKKQQLENEQTARKLN</sequence>
<accession>X0WSH4</accession>
<proteinExistence type="predicted"/>
<protein>
    <submittedName>
        <fullName evidence="1">Uncharacterized protein</fullName>
    </submittedName>
</protein>
<evidence type="ECO:0000313" key="1">
    <source>
        <dbReference type="EMBL" id="GAG15661.1"/>
    </source>
</evidence>